<evidence type="ECO:0000313" key="9">
    <source>
        <dbReference type="EMBL" id="KAK1336989.1"/>
    </source>
</evidence>
<sequence length="579" mass="65665">MDNFEWLNGYTVKFGLYHVDFNNASRPRTARASARYYTEVITNNGMPLPREDAFLYGQFPRASSGARLPLRIRQTSTVTRAVLRWVFAGEKEQVGNDDTGDVACDSYHKIAEDVAALRNLGVSHYRFSISWPRVLPDGTTKYINEAGLSYYVQLIDALLAANIKPQVTIYHWDLPQALQDVGGWENETIVQRFRDYADVLFQRLGGKVRFWITLNEPFVIALQGYGYGTAAPGISFRPGTAPYIAGHNLIKAHAEAWHLYNDVYRARQGGLISITISSDWAEPRDPSNQEDVEAARRYVQFMGGWFAHPIFKNGDYSEVMKTRIRDRSLAAGLSKSRLPEFTESEKRRINGTYDYFGFNHYTTVLAYNLDYDSWISSFDADRRILNWLKEEYNNPPIYVTENGVSQRGETSLNDTARIYYLRSYINEALKAVRDKVDLRGYTVWSVMDNFEWATGFAERFGLHFVNYTDPSLPRIPKASAKLYASITRCNGFPDPAAGPHPCLQPEDAGPTISPKREEEVQFLGLALGATEAQTALYTLFSLMLLGACAVAFLSYKYCKRSKQRNTQPGQQELSPVSSF</sequence>
<proteinExistence type="inferred from homology"/>
<evidence type="ECO:0000256" key="1">
    <source>
        <dbReference type="ARBA" id="ARBA00010838"/>
    </source>
</evidence>
<evidence type="ECO:0000256" key="6">
    <source>
        <dbReference type="PROSITE-ProRule" id="PRU10055"/>
    </source>
</evidence>
<evidence type="ECO:0000313" key="10">
    <source>
        <dbReference type="Proteomes" id="UP001177744"/>
    </source>
</evidence>
<dbReference type="GO" id="GO:0005975">
    <property type="term" value="P:carbohydrate metabolic process"/>
    <property type="evidence" value="ECO:0007669"/>
    <property type="project" value="InterPro"/>
</dbReference>
<feature type="transmembrane region" description="Helical" evidence="8">
    <location>
        <begin position="535"/>
        <end position="555"/>
    </location>
</feature>
<reference evidence="9" key="1">
    <citation type="submission" date="2023-06" db="EMBL/GenBank/DDBJ databases">
        <title>Reference genome for the Northern bat (Eptesicus nilssonii), a most northern bat species.</title>
        <authorList>
            <person name="Laine V.N."/>
            <person name="Pulliainen A.T."/>
            <person name="Lilley T.M."/>
        </authorList>
    </citation>
    <scope>NUCLEOTIDE SEQUENCE</scope>
    <source>
        <strain evidence="9">BLF_Eptnil</strain>
        <tissue evidence="9">Kidney</tissue>
    </source>
</reference>
<keyword evidence="3" id="KW-0378">Hydrolase</keyword>
<comment type="similarity">
    <text evidence="1 7">Belongs to the glycosyl hydrolase 1 family.</text>
</comment>
<dbReference type="PANTHER" id="PTHR10353">
    <property type="entry name" value="GLYCOSYL HYDROLASE"/>
    <property type="match status" value="1"/>
</dbReference>
<dbReference type="InterPro" id="IPR017853">
    <property type="entry name" value="GH"/>
</dbReference>
<evidence type="ECO:0008006" key="11">
    <source>
        <dbReference type="Google" id="ProtNLM"/>
    </source>
</evidence>
<keyword evidence="8" id="KW-0812">Transmembrane</keyword>
<dbReference type="FunFam" id="3.20.20.80:FF:000013">
    <property type="entry name" value="lactase-phlorizin hydrolase"/>
    <property type="match status" value="1"/>
</dbReference>
<dbReference type="PANTHER" id="PTHR10353:SF38">
    <property type="entry name" value="LACTASE_PHLORIZIN HYDROLASE"/>
    <property type="match status" value="1"/>
</dbReference>
<dbReference type="InterPro" id="IPR018120">
    <property type="entry name" value="Glyco_hydro_1_AS"/>
</dbReference>
<comment type="caution">
    <text evidence="9">The sequence shown here is derived from an EMBL/GenBank/DDBJ whole genome shotgun (WGS) entry which is preliminary data.</text>
</comment>
<comment type="subunit">
    <text evidence="2">Homodimer.</text>
</comment>
<evidence type="ECO:0000256" key="8">
    <source>
        <dbReference type="SAM" id="Phobius"/>
    </source>
</evidence>
<dbReference type="PROSITE" id="PS00572">
    <property type="entry name" value="GLYCOSYL_HYDROL_F1_1"/>
    <property type="match status" value="1"/>
</dbReference>
<accession>A0AA40LMM7</accession>
<evidence type="ECO:0000256" key="7">
    <source>
        <dbReference type="RuleBase" id="RU003690"/>
    </source>
</evidence>
<name>A0AA40LMM7_CNENI</name>
<dbReference type="InterPro" id="IPR001360">
    <property type="entry name" value="Glyco_hydro_1"/>
</dbReference>
<dbReference type="EMBL" id="JAULJE010000012">
    <property type="protein sequence ID" value="KAK1336989.1"/>
    <property type="molecule type" value="Genomic_DNA"/>
</dbReference>
<dbReference type="GO" id="GO:0000016">
    <property type="term" value="F:lactase activity"/>
    <property type="evidence" value="ECO:0007669"/>
    <property type="project" value="TreeGrafter"/>
</dbReference>
<evidence type="ECO:0000256" key="5">
    <source>
        <dbReference type="ARBA" id="ARBA00023295"/>
    </source>
</evidence>
<keyword evidence="10" id="KW-1185">Reference proteome</keyword>
<keyword evidence="8" id="KW-0472">Membrane</keyword>
<dbReference type="Gene3D" id="3.20.20.80">
    <property type="entry name" value="Glycosidases"/>
    <property type="match status" value="2"/>
</dbReference>
<dbReference type="AlphaFoldDB" id="A0AA40LMM7"/>
<feature type="active site" description="Nucleophile" evidence="6">
    <location>
        <position position="401"/>
    </location>
</feature>
<keyword evidence="4" id="KW-0325">Glycoprotein</keyword>
<dbReference type="SUPFAM" id="SSF51445">
    <property type="entry name" value="(Trans)glycosidases"/>
    <property type="match status" value="2"/>
</dbReference>
<keyword evidence="5" id="KW-0326">Glycosidase</keyword>
<protein>
    <recommendedName>
        <fullName evidence="11">Lactase-phlorizin hydrolase</fullName>
    </recommendedName>
</protein>
<evidence type="ECO:0000256" key="3">
    <source>
        <dbReference type="ARBA" id="ARBA00022801"/>
    </source>
</evidence>
<dbReference type="Proteomes" id="UP001177744">
    <property type="component" value="Unassembled WGS sequence"/>
</dbReference>
<organism evidence="9 10">
    <name type="scientific">Cnephaeus nilssonii</name>
    <name type="common">Northern bat</name>
    <name type="synonym">Eptesicus nilssonii</name>
    <dbReference type="NCBI Taxonomy" id="3371016"/>
    <lineage>
        <taxon>Eukaryota</taxon>
        <taxon>Metazoa</taxon>
        <taxon>Chordata</taxon>
        <taxon>Craniata</taxon>
        <taxon>Vertebrata</taxon>
        <taxon>Euteleostomi</taxon>
        <taxon>Mammalia</taxon>
        <taxon>Eutheria</taxon>
        <taxon>Laurasiatheria</taxon>
        <taxon>Chiroptera</taxon>
        <taxon>Yangochiroptera</taxon>
        <taxon>Vespertilionidae</taxon>
        <taxon>Cnephaeus</taxon>
    </lineage>
</organism>
<keyword evidence="8" id="KW-1133">Transmembrane helix</keyword>
<dbReference type="PRINTS" id="PR00131">
    <property type="entry name" value="GLHYDRLASE1"/>
</dbReference>
<gene>
    <name evidence="9" type="ORF">QTO34_003031</name>
</gene>
<evidence type="ECO:0000256" key="4">
    <source>
        <dbReference type="ARBA" id="ARBA00023180"/>
    </source>
</evidence>
<dbReference type="Pfam" id="PF00232">
    <property type="entry name" value="Glyco_hydro_1"/>
    <property type="match status" value="2"/>
</dbReference>
<evidence type="ECO:0000256" key="2">
    <source>
        <dbReference type="ARBA" id="ARBA00011738"/>
    </source>
</evidence>